<feature type="region of interest" description="Disordered" evidence="1">
    <location>
        <begin position="146"/>
        <end position="167"/>
    </location>
</feature>
<keyword evidence="3" id="KW-1185">Reference proteome</keyword>
<protein>
    <submittedName>
        <fullName evidence="2">Uncharacterized protein</fullName>
    </submittedName>
</protein>
<dbReference type="EMBL" id="JAAPAO010000337">
    <property type="protein sequence ID" value="KAF4662775.1"/>
    <property type="molecule type" value="Genomic_DNA"/>
</dbReference>
<proteinExistence type="predicted"/>
<sequence>TSRLESSFPPSNPKENTPGPGTRRETGMSSAMPLPSGGKIVAPRYGISTETAKILEQGEGVEAMGPVSTLKDQGVSFSQSRRVPEFIDGPARIAAEVPAPNEYDAVGAHLKLTEKGQYPSLNHARPSFPMPGKGCSMFDEIAETKRSVPGPGAYNPQRPPLRQSKSKPVVKCEGETIAESRRLFLAREVPGPGAYEMAKVNREPTLAVMQPGEARLPYSMPKPFDYNCRPDVGRKFISSGQNVCRKLLRVSSSSKLIDMLTKTAPVASRTKAADRIFGRFHHEKSSSAVKGFMDRKSSLDDCNMALDLLPDGEFGVVTFEAAGIKKSDGGDDQDQGGDGASGVPSGALLNGLKWRFGEDFGLYEPAYEAIEGGPVMGPIEKDIPYSDRLGLSHEVYSTKLAGHMYEAKPDGLFLPEASIDRRIVSVGGQADDDWFDCHHERVSTAARMLSEATQSLLDPLDTGILLDRAEAALMDKATTKSKLLGMCSNRREALLKELPVSIAERRAKLKICT</sequence>
<name>A0A7J6LU41_PERCH</name>
<feature type="non-terminal residue" evidence="2">
    <location>
        <position position="513"/>
    </location>
</feature>
<feature type="compositionally biased region" description="Polar residues" evidence="1">
    <location>
        <begin position="1"/>
        <end position="15"/>
    </location>
</feature>
<reference evidence="2 3" key="1">
    <citation type="submission" date="2020-04" db="EMBL/GenBank/DDBJ databases">
        <title>Perkinsus chesapeaki whole genome sequence.</title>
        <authorList>
            <person name="Bogema D.R."/>
        </authorList>
    </citation>
    <scope>NUCLEOTIDE SEQUENCE [LARGE SCALE GENOMIC DNA]</scope>
    <source>
        <strain evidence="2">ATCC PRA-425</strain>
    </source>
</reference>
<dbReference type="OrthoDB" id="437830at2759"/>
<organism evidence="2 3">
    <name type="scientific">Perkinsus chesapeaki</name>
    <name type="common">Clam parasite</name>
    <name type="synonym">Perkinsus andrewsi</name>
    <dbReference type="NCBI Taxonomy" id="330153"/>
    <lineage>
        <taxon>Eukaryota</taxon>
        <taxon>Sar</taxon>
        <taxon>Alveolata</taxon>
        <taxon>Perkinsozoa</taxon>
        <taxon>Perkinsea</taxon>
        <taxon>Perkinsida</taxon>
        <taxon>Perkinsidae</taxon>
        <taxon>Perkinsus</taxon>
    </lineage>
</organism>
<evidence type="ECO:0000313" key="2">
    <source>
        <dbReference type="EMBL" id="KAF4662775.1"/>
    </source>
</evidence>
<feature type="region of interest" description="Disordered" evidence="1">
    <location>
        <begin position="1"/>
        <end position="42"/>
    </location>
</feature>
<gene>
    <name evidence="2" type="ORF">FOL47_006068</name>
</gene>
<dbReference type="AlphaFoldDB" id="A0A7J6LU41"/>
<comment type="caution">
    <text evidence="2">The sequence shown here is derived from an EMBL/GenBank/DDBJ whole genome shotgun (WGS) entry which is preliminary data.</text>
</comment>
<accession>A0A7J6LU41</accession>
<evidence type="ECO:0000313" key="3">
    <source>
        <dbReference type="Proteomes" id="UP000591131"/>
    </source>
</evidence>
<evidence type="ECO:0000256" key="1">
    <source>
        <dbReference type="SAM" id="MobiDB-lite"/>
    </source>
</evidence>
<dbReference type="Proteomes" id="UP000591131">
    <property type="component" value="Unassembled WGS sequence"/>
</dbReference>